<dbReference type="InterPro" id="IPR032812">
    <property type="entry name" value="SbsA_Ig"/>
</dbReference>
<dbReference type="Proteomes" id="UP000563151">
    <property type="component" value="Unassembled WGS sequence"/>
</dbReference>
<sequence>MKSNYCKIMFYVLSIIICFNGKVKAIANEINWNNKYPSYKVFREFNDISTDKKFSIKFSRKLDKNLINKETIQIKDSNNKSIPIEAQIVKNKVEVVPKVNLNHGQSYCLVINKNNKGYGWIKNGVICPINVKAIEPLPNNNNDNKGQPSSKDECNNFTQQQFIDLLVPGAKEAYNKYRVFPSVTIAQAILESNWGKSDKADKCKNIFGIKADKNWSGDKMELPTKEWINGKSVTVMAQWRVYSSFSQSIEDHGNFLYTRPKYAEAGVFHASNYKEQIFAIKKGGYATDPKYVEKICSLIEKYKLWKYDKAGRDLSQNT</sequence>
<name>A0A923EEB4_CLOTT</name>
<dbReference type="Pfam" id="PF13205">
    <property type="entry name" value="Big_5"/>
    <property type="match status" value="1"/>
</dbReference>
<evidence type="ECO:0000313" key="4">
    <source>
        <dbReference type="EMBL" id="MBC2399303.1"/>
    </source>
</evidence>
<dbReference type="PANTHER" id="PTHR33308:SF9">
    <property type="entry name" value="PEPTIDOGLYCAN HYDROLASE FLGJ"/>
    <property type="match status" value="1"/>
</dbReference>
<proteinExistence type="predicted"/>
<dbReference type="RefSeq" id="WP_051593433.1">
    <property type="nucleotide sequence ID" value="NZ_JAAZWO010000025.1"/>
</dbReference>
<dbReference type="Gene3D" id="1.10.530.10">
    <property type="match status" value="1"/>
</dbReference>
<keyword evidence="2 4" id="KW-0378">Hydrolase</keyword>
<evidence type="ECO:0000256" key="1">
    <source>
        <dbReference type="ARBA" id="ARBA00022729"/>
    </source>
</evidence>
<dbReference type="Pfam" id="PF01832">
    <property type="entry name" value="Glucosaminidase"/>
    <property type="match status" value="1"/>
</dbReference>
<dbReference type="SMART" id="SM00047">
    <property type="entry name" value="LYZ2"/>
    <property type="match status" value="1"/>
</dbReference>
<evidence type="ECO:0000259" key="3">
    <source>
        <dbReference type="SMART" id="SM00047"/>
    </source>
</evidence>
<keyword evidence="1" id="KW-0732">Signal</keyword>
<organism evidence="4 5">
    <name type="scientific">Clostridium tetanomorphum</name>
    <dbReference type="NCBI Taxonomy" id="1553"/>
    <lineage>
        <taxon>Bacteria</taxon>
        <taxon>Bacillati</taxon>
        <taxon>Bacillota</taxon>
        <taxon>Clostridia</taxon>
        <taxon>Eubacteriales</taxon>
        <taxon>Clostridiaceae</taxon>
        <taxon>Clostridium</taxon>
    </lineage>
</organism>
<accession>A0A923EEB4</accession>
<dbReference type="AlphaFoldDB" id="A0A923EEB4"/>
<dbReference type="PRINTS" id="PR01002">
    <property type="entry name" value="FLGFLGJ"/>
</dbReference>
<dbReference type="InterPro" id="IPR002901">
    <property type="entry name" value="MGlyc_endo_b_GlcNAc-like_dom"/>
</dbReference>
<evidence type="ECO:0000256" key="2">
    <source>
        <dbReference type="ARBA" id="ARBA00022801"/>
    </source>
</evidence>
<dbReference type="PANTHER" id="PTHR33308">
    <property type="entry name" value="PEPTIDOGLYCAN HYDROLASE FLGJ"/>
    <property type="match status" value="1"/>
</dbReference>
<dbReference type="EMBL" id="JAAZWO010000025">
    <property type="protein sequence ID" value="MBC2399303.1"/>
    <property type="molecule type" value="Genomic_DNA"/>
</dbReference>
<comment type="caution">
    <text evidence="4">The sequence shown here is derived from an EMBL/GenBank/DDBJ whole genome shotgun (WGS) entry which is preliminary data.</text>
</comment>
<protein>
    <submittedName>
        <fullName evidence="4">Glycoside hydrolase family 73 protein</fullName>
    </submittedName>
</protein>
<reference evidence="4 5" key="1">
    <citation type="submission" date="2020-04" db="EMBL/GenBank/DDBJ databases">
        <title>Genomic insights into acetone-butanol-ethanol (ABE) fermentation by sequencing solventogenic clostridia strains.</title>
        <authorList>
            <person name="Brown S."/>
        </authorList>
    </citation>
    <scope>NUCLEOTIDE SEQUENCE [LARGE SCALE GENOMIC DNA]</scope>
    <source>
        <strain evidence="4 5">DJ011</strain>
    </source>
</reference>
<gene>
    <name evidence="4" type="ORF">HGG79_16215</name>
</gene>
<dbReference type="InterPro" id="IPR051056">
    <property type="entry name" value="Glycosyl_Hydrolase_73"/>
</dbReference>
<keyword evidence="5" id="KW-1185">Reference proteome</keyword>
<evidence type="ECO:0000313" key="5">
    <source>
        <dbReference type="Proteomes" id="UP000563151"/>
    </source>
</evidence>
<dbReference type="GO" id="GO:0004040">
    <property type="term" value="F:amidase activity"/>
    <property type="evidence" value="ECO:0007669"/>
    <property type="project" value="InterPro"/>
</dbReference>
<dbReference type="Gene3D" id="4.10.80.30">
    <property type="entry name" value="DNA polymerase, domain 6"/>
    <property type="match status" value="1"/>
</dbReference>
<feature type="domain" description="Mannosyl-glycoprotein endo-beta-N-acetylglucosamidase-like" evidence="3">
    <location>
        <begin position="151"/>
        <end position="308"/>
    </location>
</feature>